<evidence type="ECO:0000256" key="1">
    <source>
        <dbReference type="SAM" id="MobiDB-lite"/>
    </source>
</evidence>
<dbReference type="InterPro" id="IPR044210">
    <property type="entry name" value="Tfc3-like"/>
</dbReference>
<name>M2RT75_CERS8</name>
<dbReference type="OrthoDB" id="68020at2759"/>
<dbReference type="InterPro" id="IPR046488">
    <property type="entry name" value="Sfc3/Tfc3_C"/>
</dbReference>
<accession>M2RT75</accession>
<evidence type="ECO:0000259" key="2">
    <source>
        <dbReference type="Pfam" id="PF20222"/>
    </source>
</evidence>
<evidence type="ECO:0000313" key="3">
    <source>
        <dbReference type="EMBL" id="EMD41647.1"/>
    </source>
</evidence>
<dbReference type="EMBL" id="KB445791">
    <property type="protein sequence ID" value="EMD41647.1"/>
    <property type="molecule type" value="Genomic_DNA"/>
</dbReference>
<dbReference type="GO" id="GO:0003677">
    <property type="term" value="F:DNA binding"/>
    <property type="evidence" value="ECO:0007669"/>
    <property type="project" value="InterPro"/>
</dbReference>
<protein>
    <recommendedName>
        <fullName evidence="2">Transcription factor tau subunit sfc3/Tfc3 C-terminal domain-containing protein</fullName>
    </recommendedName>
</protein>
<proteinExistence type="predicted"/>
<organism evidence="3 4">
    <name type="scientific">Ceriporiopsis subvermispora (strain B)</name>
    <name type="common">White-rot fungus</name>
    <name type="synonym">Gelatoporia subvermispora</name>
    <dbReference type="NCBI Taxonomy" id="914234"/>
    <lineage>
        <taxon>Eukaryota</taxon>
        <taxon>Fungi</taxon>
        <taxon>Dikarya</taxon>
        <taxon>Basidiomycota</taxon>
        <taxon>Agaricomycotina</taxon>
        <taxon>Agaricomycetes</taxon>
        <taxon>Polyporales</taxon>
        <taxon>Gelatoporiaceae</taxon>
        <taxon>Gelatoporia</taxon>
    </lineage>
</organism>
<dbReference type="STRING" id="914234.M2RT75"/>
<dbReference type="PANTHER" id="PTHR15180">
    <property type="entry name" value="GENERAL TRANSCRIPTION FACTOR 3C POLYPEPTIDE 1"/>
    <property type="match status" value="1"/>
</dbReference>
<feature type="domain" description="Transcription factor tau subunit sfc3/Tfc3 C-terminal" evidence="2">
    <location>
        <begin position="2"/>
        <end position="110"/>
    </location>
</feature>
<keyword evidence="4" id="KW-1185">Reference proteome</keyword>
<gene>
    <name evidence="3" type="ORF">CERSUDRAFT_110223</name>
</gene>
<dbReference type="GO" id="GO:0042791">
    <property type="term" value="P:5S class rRNA transcription by RNA polymerase III"/>
    <property type="evidence" value="ECO:0007669"/>
    <property type="project" value="TreeGrafter"/>
</dbReference>
<sequence length="365" mass="40820">MKPGRALKISEINQNALSGSLPTDLFQDASALEEDIATQQDTDAWREWALLATDGDTAVLIERASEGNVEFTVDTTHAQAARSSIDWNSKKADDDDIETSVRVRFQPTNRPLLHGHAQGNEATSNESPAVMESDEADGEHGYDMHGNSASCYSLDYSLVECAACIRQAASKLVSACDGDEEMAARRLLHVLEETGPEGLTKAQILALTDANDKNIARAVVTRMVNYFPPVAFWTGYSSVVLVSSYHLKDWTVSVPETENSKILIFPRRWLDIFGRKIIDVWEAALKAVIAIIVLHPGVSQAEIRWRLRSVYDRQEVNEVLQHLCTEGYLRRTNPSIERELGGPPDDAEEKLTFWFLGNRRKWYQV</sequence>
<dbReference type="Pfam" id="PF20222">
    <property type="entry name" value="DUF6581"/>
    <property type="match status" value="1"/>
</dbReference>
<dbReference type="GO" id="GO:0006384">
    <property type="term" value="P:transcription initiation at RNA polymerase III promoter"/>
    <property type="evidence" value="ECO:0007669"/>
    <property type="project" value="InterPro"/>
</dbReference>
<dbReference type="GO" id="GO:0000127">
    <property type="term" value="C:transcription factor TFIIIC complex"/>
    <property type="evidence" value="ECO:0007669"/>
    <property type="project" value="InterPro"/>
</dbReference>
<dbReference type="PANTHER" id="PTHR15180:SF1">
    <property type="entry name" value="GENERAL TRANSCRIPTION FACTOR 3C POLYPEPTIDE 1"/>
    <property type="match status" value="1"/>
</dbReference>
<dbReference type="HOGENOM" id="CLU_758617_0_0_1"/>
<dbReference type="Proteomes" id="UP000016930">
    <property type="component" value="Unassembled WGS sequence"/>
</dbReference>
<evidence type="ECO:0000313" key="4">
    <source>
        <dbReference type="Proteomes" id="UP000016930"/>
    </source>
</evidence>
<reference evidence="3 4" key="1">
    <citation type="journal article" date="2012" name="Proc. Natl. Acad. Sci. U.S.A.">
        <title>Comparative genomics of Ceriporiopsis subvermispora and Phanerochaete chrysosporium provide insight into selective ligninolysis.</title>
        <authorList>
            <person name="Fernandez-Fueyo E."/>
            <person name="Ruiz-Duenas F.J."/>
            <person name="Ferreira P."/>
            <person name="Floudas D."/>
            <person name="Hibbett D.S."/>
            <person name="Canessa P."/>
            <person name="Larrondo L.F."/>
            <person name="James T.Y."/>
            <person name="Seelenfreund D."/>
            <person name="Lobos S."/>
            <person name="Polanco R."/>
            <person name="Tello M."/>
            <person name="Honda Y."/>
            <person name="Watanabe T."/>
            <person name="Watanabe T."/>
            <person name="Ryu J.S."/>
            <person name="Kubicek C.P."/>
            <person name="Schmoll M."/>
            <person name="Gaskell J."/>
            <person name="Hammel K.E."/>
            <person name="St John F.J."/>
            <person name="Vanden Wymelenberg A."/>
            <person name="Sabat G."/>
            <person name="Splinter BonDurant S."/>
            <person name="Syed K."/>
            <person name="Yadav J.S."/>
            <person name="Doddapaneni H."/>
            <person name="Subramanian V."/>
            <person name="Lavin J.L."/>
            <person name="Oguiza J.A."/>
            <person name="Perez G."/>
            <person name="Pisabarro A.G."/>
            <person name="Ramirez L."/>
            <person name="Santoyo F."/>
            <person name="Master E."/>
            <person name="Coutinho P.M."/>
            <person name="Henrissat B."/>
            <person name="Lombard V."/>
            <person name="Magnuson J.K."/>
            <person name="Kuees U."/>
            <person name="Hori C."/>
            <person name="Igarashi K."/>
            <person name="Samejima M."/>
            <person name="Held B.W."/>
            <person name="Barry K.W."/>
            <person name="LaButti K.M."/>
            <person name="Lapidus A."/>
            <person name="Lindquist E.A."/>
            <person name="Lucas S.M."/>
            <person name="Riley R."/>
            <person name="Salamov A.A."/>
            <person name="Hoffmeister D."/>
            <person name="Schwenk D."/>
            <person name="Hadar Y."/>
            <person name="Yarden O."/>
            <person name="de Vries R.P."/>
            <person name="Wiebenga A."/>
            <person name="Stenlid J."/>
            <person name="Eastwood D."/>
            <person name="Grigoriev I.V."/>
            <person name="Berka R.M."/>
            <person name="Blanchette R.A."/>
            <person name="Kersten P."/>
            <person name="Martinez A.T."/>
            <person name="Vicuna R."/>
            <person name="Cullen D."/>
        </authorList>
    </citation>
    <scope>NUCLEOTIDE SEQUENCE [LARGE SCALE GENOMIC DNA]</scope>
    <source>
        <strain evidence="3 4">B</strain>
    </source>
</reference>
<dbReference type="AlphaFoldDB" id="M2RT75"/>
<feature type="region of interest" description="Disordered" evidence="1">
    <location>
        <begin position="107"/>
        <end position="142"/>
    </location>
</feature>